<keyword evidence="1" id="KW-0805">Transcription regulation</keyword>
<evidence type="ECO:0000256" key="3">
    <source>
        <dbReference type="ARBA" id="ARBA00023163"/>
    </source>
</evidence>
<dbReference type="EMBL" id="FNTB01000001">
    <property type="protein sequence ID" value="SEC42050.1"/>
    <property type="molecule type" value="Genomic_DNA"/>
</dbReference>
<protein>
    <submittedName>
        <fullName evidence="5">Transcriptional regulator, AraC family</fullName>
    </submittedName>
</protein>
<dbReference type="AlphaFoldDB" id="A0A1H4SDE2"/>
<accession>A0A1H4SDE2</accession>
<organism evidence="5 6">
    <name type="scientific">Maribacter dokdonensis</name>
    <dbReference type="NCBI Taxonomy" id="320912"/>
    <lineage>
        <taxon>Bacteria</taxon>
        <taxon>Pseudomonadati</taxon>
        <taxon>Bacteroidota</taxon>
        <taxon>Flavobacteriia</taxon>
        <taxon>Flavobacteriales</taxon>
        <taxon>Flavobacteriaceae</taxon>
        <taxon>Maribacter</taxon>
    </lineage>
</organism>
<dbReference type="InterPro" id="IPR037923">
    <property type="entry name" value="HTH-like"/>
</dbReference>
<dbReference type="GO" id="GO:0003700">
    <property type="term" value="F:DNA-binding transcription factor activity"/>
    <property type="evidence" value="ECO:0007669"/>
    <property type="project" value="InterPro"/>
</dbReference>
<dbReference type="SUPFAM" id="SSF51215">
    <property type="entry name" value="Regulatory protein AraC"/>
    <property type="match status" value="1"/>
</dbReference>
<evidence type="ECO:0000256" key="2">
    <source>
        <dbReference type="ARBA" id="ARBA00023125"/>
    </source>
</evidence>
<name>A0A1H4SDE2_9FLAO</name>
<dbReference type="SMART" id="SM00342">
    <property type="entry name" value="HTH_ARAC"/>
    <property type="match status" value="1"/>
</dbReference>
<evidence type="ECO:0000256" key="1">
    <source>
        <dbReference type="ARBA" id="ARBA00023015"/>
    </source>
</evidence>
<evidence type="ECO:0000313" key="6">
    <source>
        <dbReference type="Proteomes" id="UP000183038"/>
    </source>
</evidence>
<dbReference type="PANTHER" id="PTHR43280">
    <property type="entry name" value="ARAC-FAMILY TRANSCRIPTIONAL REGULATOR"/>
    <property type="match status" value="1"/>
</dbReference>
<proteinExistence type="predicted"/>
<dbReference type="InterPro" id="IPR018060">
    <property type="entry name" value="HTH_AraC"/>
</dbReference>
<keyword evidence="3" id="KW-0804">Transcription</keyword>
<keyword evidence="2" id="KW-0238">DNA-binding</keyword>
<gene>
    <name evidence="5" type="ORF">SAMN05192540_3128</name>
</gene>
<evidence type="ECO:0000259" key="4">
    <source>
        <dbReference type="PROSITE" id="PS01124"/>
    </source>
</evidence>
<sequence length="317" mass="37543">MFCIQLYTYFVIFHPNVREMQVLEAHKPFEIQEIELTSWKQRPVKNNFFELVLIKEGEGTQCINYNDYGYNKNSMFLLPPLKCHSFTIEKPTRFIFLKFTDSFFKNANRITIDRNEWFKEASYILSNYNQLPGDIIKNEMDRNYLENLIGMILQESRNYGEESINLVTSLMTSILEILIRNIKRSNYFELPKNQVDDRITKMLTYINTHIDKTELLKVENLAKVFNMSPTYVSEYFKKQVSMSLREYIIKAKLKLVEIRLLNSDFTLTQIADDLGFTDVSHLSKTFKRYTGSSIRDFKIKGEYMLLKRATCMPAMHT</sequence>
<reference evidence="5 6" key="1">
    <citation type="submission" date="2016-10" db="EMBL/GenBank/DDBJ databases">
        <authorList>
            <person name="de Groot N.N."/>
        </authorList>
    </citation>
    <scope>NUCLEOTIDE SEQUENCE [LARGE SCALE GENOMIC DNA]</scope>
    <source>
        <strain evidence="5 6">MAR_2009_71</strain>
    </source>
</reference>
<dbReference type="InterPro" id="IPR009057">
    <property type="entry name" value="Homeodomain-like_sf"/>
</dbReference>
<dbReference type="PROSITE" id="PS01124">
    <property type="entry name" value="HTH_ARAC_FAMILY_2"/>
    <property type="match status" value="1"/>
</dbReference>
<dbReference type="GO" id="GO:0043565">
    <property type="term" value="F:sequence-specific DNA binding"/>
    <property type="evidence" value="ECO:0007669"/>
    <property type="project" value="InterPro"/>
</dbReference>
<dbReference type="SUPFAM" id="SSF46689">
    <property type="entry name" value="Homeodomain-like"/>
    <property type="match status" value="2"/>
</dbReference>
<dbReference type="Pfam" id="PF12833">
    <property type="entry name" value="HTH_18"/>
    <property type="match status" value="1"/>
</dbReference>
<feature type="domain" description="HTH araC/xylS-type" evidence="4">
    <location>
        <begin position="200"/>
        <end position="300"/>
    </location>
</feature>
<dbReference type="Proteomes" id="UP000183038">
    <property type="component" value="Unassembled WGS sequence"/>
</dbReference>
<dbReference type="Gene3D" id="1.10.10.60">
    <property type="entry name" value="Homeodomain-like"/>
    <property type="match status" value="2"/>
</dbReference>
<dbReference type="PANTHER" id="PTHR43280:SF28">
    <property type="entry name" value="HTH-TYPE TRANSCRIPTIONAL ACTIVATOR RHAS"/>
    <property type="match status" value="1"/>
</dbReference>
<evidence type="ECO:0000313" key="5">
    <source>
        <dbReference type="EMBL" id="SEC42050.1"/>
    </source>
</evidence>